<gene>
    <name evidence="2" type="ORF">SAMN02745163_03115</name>
</gene>
<sequence length="276" mass="32019">MKIRRFIIIATVFILVATTLTGCNLIDKASQKLGFKNSDFEYIKQNKVDKVVIQSTRDTGFRFIVSEKNNIKDIYDILSSGKPATTKTSLEADYIFEIHSGSDVKKFSYVAGLHDNKQGNFYDENKSYVISKRLDNYIIQNLSFIRKPREFENIYYNSLLKVIENNKSKLDVNGLKVGVDILGDTECTKYMISVDIDDFKRRLKEILPSADIVNKNRENFDVIVSINNYGYKTKTYKSIVTIENRKENSQKKFYITGTYDSNWTTSIEEKMPNDWR</sequence>
<accession>A0A1M6PDD3</accession>
<reference evidence="2 3" key="1">
    <citation type="submission" date="2016-11" db="EMBL/GenBank/DDBJ databases">
        <authorList>
            <person name="Jaros S."/>
            <person name="Januszkiewicz K."/>
            <person name="Wedrychowicz H."/>
        </authorList>
    </citation>
    <scope>NUCLEOTIDE SEQUENCE [LARGE SCALE GENOMIC DNA]</scope>
    <source>
        <strain evidence="2 3">DSM 21758</strain>
    </source>
</reference>
<dbReference type="PROSITE" id="PS51257">
    <property type="entry name" value="PROKAR_LIPOPROTEIN"/>
    <property type="match status" value="1"/>
</dbReference>
<dbReference type="RefSeq" id="WP_072989793.1">
    <property type="nucleotide sequence ID" value="NZ_FQZB01000013.1"/>
</dbReference>
<dbReference type="STRING" id="1121302.SAMN02745163_03115"/>
<dbReference type="Proteomes" id="UP000184310">
    <property type="component" value="Unassembled WGS sequence"/>
</dbReference>
<dbReference type="AlphaFoldDB" id="A0A1M6PDD3"/>
<dbReference type="InterPro" id="IPR058780">
    <property type="entry name" value="YhfM-like_dom"/>
</dbReference>
<organism evidence="2 3">
    <name type="scientific">Clostridium cavendishii DSM 21758</name>
    <dbReference type="NCBI Taxonomy" id="1121302"/>
    <lineage>
        <taxon>Bacteria</taxon>
        <taxon>Bacillati</taxon>
        <taxon>Bacillota</taxon>
        <taxon>Clostridia</taxon>
        <taxon>Eubacteriales</taxon>
        <taxon>Clostridiaceae</taxon>
        <taxon>Clostridium</taxon>
    </lineage>
</organism>
<dbReference type="EMBL" id="FQZB01000013">
    <property type="protein sequence ID" value="SHK05890.1"/>
    <property type="molecule type" value="Genomic_DNA"/>
</dbReference>
<protein>
    <recommendedName>
        <fullName evidence="1">YhfM-like domain-containing protein</fullName>
    </recommendedName>
</protein>
<evidence type="ECO:0000313" key="3">
    <source>
        <dbReference type="Proteomes" id="UP000184310"/>
    </source>
</evidence>
<name>A0A1M6PDD3_9CLOT</name>
<dbReference type="Pfam" id="PF26353">
    <property type="entry name" value="YhfM"/>
    <property type="match status" value="1"/>
</dbReference>
<evidence type="ECO:0000259" key="1">
    <source>
        <dbReference type="Pfam" id="PF26353"/>
    </source>
</evidence>
<feature type="domain" description="YhfM-like" evidence="1">
    <location>
        <begin position="44"/>
        <end position="148"/>
    </location>
</feature>
<keyword evidence="3" id="KW-1185">Reference proteome</keyword>
<evidence type="ECO:0000313" key="2">
    <source>
        <dbReference type="EMBL" id="SHK05890.1"/>
    </source>
</evidence>
<proteinExistence type="predicted"/>